<evidence type="ECO:0000256" key="1">
    <source>
        <dbReference type="SAM" id="MobiDB-lite"/>
    </source>
</evidence>
<dbReference type="OMA" id="DHCILND"/>
<sequence length="130" mass="15309">MSFFNLTQLGVQDPVNHAVKKPGSSPLNRPTETRTAQQPTERRKQVHPNSEADGSYVKYTERLHKHIRPENGPNEIYDRKISTNYEYGWWMRDGVQDEAWTKNKNHPVVKSEMTRFVDEMTLTNREFTLF</sequence>
<accession>A7S008</accession>
<dbReference type="OrthoDB" id="7085216at2759"/>
<evidence type="ECO:0000313" key="3">
    <source>
        <dbReference type="Proteomes" id="UP000001593"/>
    </source>
</evidence>
<organism evidence="2 3">
    <name type="scientific">Nematostella vectensis</name>
    <name type="common">Starlet sea anemone</name>
    <dbReference type="NCBI Taxonomy" id="45351"/>
    <lineage>
        <taxon>Eukaryota</taxon>
        <taxon>Metazoa</taxon>
        <taxon>Cnidaria</taxon>
        <taxon>Anthozoa</taxon>
        <taxon>Hexacorallia</taxon>
        <taxon>Actiniaria</taxon>
        <taxon>Edwardsiidae</taxon>
        <taxon>Nematostella</taxon>
    </lineage>
</organism>
<dbReference type="InParanoid" id="A7S008"/>
<name>A7S008_NEMVE</name>
<feature type="compositionally biased region" description="Polar residues" evidence="1">
    <location>
        <begin position="25"/>
        <end position="39"/>
    </location>
</feature>
<dbReference type="eggNOG" id="ENOG502S7R5">
    <property type="taxonomic scope" value="Eukaryota"/>
</dbReference>
<dbReference type="PANTHER" id="PTHR35263:SF1">
    <property type="entry name" value="TESTIS-EXPRESSED PROTEIN 49"/>
    <property type="match status" value="1"/>
</dbReference>
<keyword evidence="3" id="KW-1185">Reference proteome</keyword>
<protein>
    <submittedName>
        <fullName evidence="2">Uncharacterized protein</fullName>
    </submittedName>
</protein>
<dbReference type="PhylomeDB" id="A7S008"/>
<dbReference type="PANTHER" id="PTHR35263">
    <property type="entry name" value="TESTIS-EXPRESSED PROTEIN 49"/>
    <property type="match status" value="1"/>
</dbReference>
<dbReference type="Pfam" id="PF22593">
    <property type="entry name" value="SPMIP11"/>
    <property type="match status" value="1"/>
</dbReference>
<dbReference type="EMBL" id="DS469559">
    <property type="protein sequence ID" value="EDO42881.1"/>
    <property type="molecule type" value="Genomic_DNA"/>
</dbReference>
<proteinExistence type="predicted"/>
<evidence type="ECO:0000313" key="2">
    <source>
        <dbReference type="EMBL" id="EDO42881.1"/>
    </source>
</evidence>
<dbReference type="GO" id="GO:0160111">
    <property type="term" value="C:axonemal A tubule inner sheath"/>
    <property type="evidence" value="ECO:0000318"/>
    <property type="project" value="GO_Central"/>
</dbReference>
<dbReference type="HOGENOM" id="CLU_129931_0_0_1"/>
<dbReference type="AlphaFoldDB" id="A7S008"/>
<dbReference type="Proteomes" id="UP000001593">
    <property type="component" value="Unassembled WGS sequence"/>
</dbReference>
<reference evidence="2 3" key="1">
    <citation type="journal article" date="2007" name="Science">
        <title>Sea anemone genome reveals ancestral eumetazoan gene repertoire and genomic organization.</title>
        <authorList>
            <person name="Putnam N.H."/>
            <person name="Srivastava M."/>
            <person name="Hellsten U."/>
            <person name="Dirks B."/>
            <person name="Chapman J."/>
            <person name="Salamov A."/>
            <person name="Terry A."/>
            <person name="Shapiro H."/>
            <person name="Lindquist E."/>
            <person name="Kapitonov V.V."/>
            <person name="Jurka J."/>
            <person name="Genikhovich G."/>
            <person name="Grigoriev I.V."/>
            <person name="Lucas S.M."/>
            <person name="Steele R.E."/>
            <person name="Finnerty J.R."/>
            <person name="Technau U."/>
            <person name="Martindale M.Q."/>
            <person name="Rokhsar D.S."/>
        </authorList>
    </citation>
    <scope>NUCLEOTIDE SEQUENCE [LARGE SCALE GENOMIC DNA]</scope>
    <source>
        <strain evidence="3">CH2 X CH6</strain>
    </source>
</reference>
<gene>
    <name evidence="2" type="ORF">NEMVEDRAFT_v1g241881</name>
</gene>
<feature type="region of interest" description="Disordered" evidence="1">
    <location>
        <begin position="14"/>
        <end position="57"/>
    </location>
</feature>
<dbReference type="KEGG" id="nve:5514786"/>
<dbReference type="InterPro" id="IPR038775">
    <property type="entry name" value="SPMIP11"/>
</dbReference>